<dbReference type="EMBL" id="CAADRP010001663">
    <property type="protein sequence ID" value="VFU47260.1"/>
    <property type="molecule type" value="Genomic_DNA"/>
</dbReference>
<organism evidence="2">
    <name type="scientific">Salix viminalis</name>
    <name type="common">Common osier</name>
    <name type="synonym">Basket willow</name>
    <dbReference type="NCBI Taxonomy" id="40686"/>
    <lineage>
        <taxon>Eukaryota</taxon>
        <taxon>Viridiplantae</taxon>
        <taxon>Streptophyta</taxon>
        <taxon>Embryophyta</taxon>
        <taxon>Tracheophyta</taxon>
        <taxon>Spermatophyta</taxon>
        <taxon>Magnoliopsida</taxon>
        <taxon>eudicotyledons</taxon>
        <taxon>Gunneridae</taxon>
        <taxon>Pentapetalae</taxon>
        <taxon>rosids</taxon>
        <taxon>fabids</taxon>
        <taxon>Malpighiales</taxon>
        <taxon>Salicaceae</taxon>
        <taxon>Saliceae</taxon>
        <taxon>Salix</taxon>
    </lineage>
</organism>
<accession>A0A6N2M113</accession>
<evidence type="ECO:0000256" key="1">
    <source>
        <dbReference type="SAM" id="MobiDB-lite"/>
    </source>
</evidence>
<dbReference type="GO" id="GO:0046982">
    <property type="term" value="F:protein heterodimerization activity"/>
    <property type="evidence" value="ECO:0007669"/>
    <property type="project" value="InterPro"/>
</dbReference>
<dbReference type="SUPFAM" id="SSF47113">
    <property type="entry name" value="Histone-fold"/>
    <property type="match status" value="1"/>
</dbReference>
<feature type="region of interest" description="Disordered" evidence="1">
    <location>
        <begin position="46"/>
        <end position="100"/>
    </location>
</feature>
<evidence type="ECO:0000313" key="2">
    <source>
        <dbReference type="EMBL" id="VFU47260.1"/>
    </source>
</evidence>
<dbReference type="AlphaFoldDB" id="A0A6N2M113"/>
<protein>
    <submittedName>
        <fullName evidence="2">Uncharacterized protein</fullName>
    </submittedName>
</protein>
<dbReference type="InterPro" id="IPR009072">
    <property type="entry name" value="Histone-fold"/>
</dbReference>
<sequence>MGIMNSFINDIFEKLAQESSRLARNPSKRNLPLNFFLKNTEWLPRQRRSRLRKSQRWQKKPQRRRNQEQRRRYPKKERLTRRGRSQRRAWRPTRSISSKS</sequence>
<proteinExistence type="predicted"/>
<dbReference type="Gene3D" id="1.10.20.10">
    <property type="entry name" value="Histone, subunit A"/>
    <property type="match status" value="1"/>
</dbReference>
<reference evidence="2" key="1">
    <citation type="submission" date="2019-03" db="EMBL/GenBank/DDBJ databases">
        <authorList>
            <person name="Mank J."/>
            <person name="Almeida P."/>
        </authorList>
    </citation>
    <scope>NUCLEOTIDE SEQUENCE</scope>
    <source>
        <strain evidence="2">78183</strain>
    </source>
</reference>
<feature type="compositionally biased region" description="Basic residues" evidence="1">
    <location>
        <begin position="46"/>
        <end position="64"/>
    </location>
</feature>
<feature type="compositionally biased region" description="Basic residues" evidence="1">
    <location>
        <begin position="72"/>
        <end position="91"/>
    </location>
</feature>
<name>A0A6N2M113_SALVM</name>
<gene>
    <name evidence="2" type="ORF">SVIM_LOCUS303087</name>
</gene>